<keyword evidence="6" id="KW-1185">Reference proteome</keyword>
<comment type="caution">
    <text evidence="5">The sequence shown here is derived from an EMBL/GenBank/DDBJ whole genome shotgun (WGS) entry which is preliminary data.</text>
</comment>
<organism evidence="5 6">
    <name type="scientific">Brachybacterium endophyticum</name>
    <dbReference type="NCBI Taxonomy" id="2182385"/>
    <lineage>
        <taxon>Bacteria</taxon>
        <taxon>Bacillati</taxon>
        <taxon>Actinomycetota</taxon>
        <taxon>Actinomycetes</taxon>
        <taxon>Micrococcales</taxon>
        <taxon>Dermabacteraceae</taxon>
        <taxon>Brachybacterium</taxon>
    </lineage>
</organism>
<gene>
    <name evidence="5" type="ORF">DEO23_13980</name>
</gene>
<evidence type="ECO:0000313" key="6">
    <source>
        <dbReference type="Proteomes" id="UP000245590"/>
    </source>
</evidence>
<feature type="domain" description="N-acetylmuramoyl-L-alanine amidase" evidence="3">
    <location>
        <begin position="247"/>
        <end position="404"/>
    </location>
</feature>
<dbReference type="SUPFAM" id="SSF55846">
    <property type="entry name" value="N-acetylmuramoyl-L-alanine amidase-like"/>
    <property type="match status" value="1"/>
</dbReference>
<reference evidence="5 6" key="1">
    <citation type="submission" date="2018-05" db="EMBL/GenBank/DDBJ databases">
        <title>Brachybacterium sp. M1HQ-2T, whole genome shotgun sequence.</title>
        <authorList>
            <person name="Tuo L."/>
        </authorList>
    </citation>
    <scope>NUCLEOTIDE SEQUENCE [LARGE SCALE GENOMIC DNA]</scope>
    <source>
        <strain evidence="5 6">M1HQ-2</strain>
    </source>
</reference>
<sequence>MPASWSNKKKVERLRKDAFDSLTRMLPRAVAETGANFSIWSALRTHADQVALFTANYTPAGRGRTLSTDRSYQGRIWKRKAGGVSVASPDLGSNHEDGLAVDIHPAAIQAWIKTNGLRFGWSWDEGRRVGENWHFRYIASKDQYTSEGRLNHYDVQKALGVTADGKIGTGTVAKIKAFQKAHGLTVDGKIGPATKKKLLAGKGDAPAVTTAGATTTAKPATVVASATPGWMPGADRSQTWTGNSHKAPVTKIVLHTTEGGSWPTYGGGGSAPHFTVHRDGTVRQHIETTKSAKALEHPAGTPETNNGGCIQIEFIGSCDRAYAVKNGLFFTEDAQDQDLAGLASVLAWISAAHGIPLTADGLSWPTTNAAYTTAPQRMSASQWAAYTGVCGHTHVVANSHWDPGAFPVARLLDLAGGAPAAVTGKPVTTPTSSVTLPEGKALLMKLKDLPDFPLLRTSEHKCYYGDESKLEAVSGKSANSLVPGEIFGSGKSSGAHGLKAWQKKVGITADGRFGPGTDKAARTLQAKAGLTVDGKIGPTTFFAAWLA</sequence>
<dbReference type="Pfam" id="PF02557">
    <property type="entry name" value="VanY"/>
    <property type="match status" value="1"/>
</dbReference>
<dbReference type="InterPro" id="IPR003709">
    <property type="entry name" value="VanY-like_core_dom"/>
</dbReference>
<dbReference type="AlphaFoldDB" id="A0A2U2RHD5"/>
<dbReference type="Gene3D" id="3.40.80.10">
    <property type="entry name" value="Peptidoglycan recognition protein-like"/>
    <property type="match status" value="1"/>
</dbReference>
<dbReference type="InterPro" id="IPR036365">
    <property type="entry name" value="PGBD-like_sf"/>
</dbReference>
<evidence type="ECO:0000313" key="5">
    <source>
        <dbReference type="EMBL" id="PWH05185.1"/>
    </source>
</evidence>
<proteinExistence type="predicted"/>
<dbReference type="GO" id="GO:0006508">
    <property type="term" value="P:proteolysis"/>
    <property type="evidence" value="ECO:0007669"/>
    <property type="project" value="InterPro"/>
</dbReference>
<evidence type="ECO:0000256" key="1">
    <source>
        <dbReference type="SAM" id="MobiDB-lite"/>
    </source>
</evidence>
<dbReference type="CDD" id="cd14814">
    <property type="entry name" value="Peptidase_M15"/>
    <property type="match status" value="1"/>
</dbReference>
<dbReference type="GO" id="GO:0009253">
    <property type="term" value="P:peptidoglycan catabolic process"/>
    <property type="evidence" value="ECO:0007669"/>
    <property type="project" value="InterPro"/>
</dbReference>
<evidence type="ECO:0000259" key="3">
    <source>
        <dbReference type="Pfam" id="PF01510"/>
    </source>
</evidence>
<dbReference type="SUPFAM" id="SSF47090">
    <property type="entry name" value="PGBD-like"/>
    <property type="match status" value="2"/>
</dbReference>
<dbReference type="Gene3D" id="1.10.101.10">
    <property type="entry name" value="PGBD-like superfamily/PGBD"/>
    <property type="match status" value="2"/>
</dbReference>
<dbReference type="EMBL" id="QFKX01000006">
    <property type="protein sequence ID" value="PWH05185.1"/>
    <property type="molecule type" value="Genomic_DNA"/>
</dbReference>
<dbReference type="Pfam" id="PF01510">
    <property type="entry name" value="Amidase_2"/>
    <property type="match status" value="1"/>
</dbReference>
<dbReference type="Pfam" id="PF01471">
    <property type="entry name" value="PG_binding_1"/>
    <property type="match status" value="2"/>
</dbReference>
<dbReference type="Gene3D" id="3.30.1380.10">
    <property type="match status" value="1"/>
</dbReference>
<dbReference type="SUPFAM" id="SSF55166">
    <property type="entry name" value="Hedgehog/DD-peptidase"/>
    <property type="match status" value="1"/>
</dbReference>
<dbReference type="InterPro" id="IPR036505">
    <property type="entry name" value="Amidase/PGRP_sf"/>
</dbReference>
<evidence type="ECO:0000259" key="4">
    <source>
        <dbReference type="Pfam" id="PF02557"/>
    </source>
</evidence>
<feature type="domain" description="D-alanyl-D-alanine carboxypeptidase-like core" evidence="4">
    <location>
        <begin position="13"/>
        <end position="139"/>
    </location>
</feature>
<feature type="region of interest" description="Disordered" evidence="1">
    <location>
        <begin position="226"/>
        <end position="245"/>
    </location>
</feature>
<feature type="domain" description="Peptidoglycan binding-like" evidence="2">
    <location>
        <begin position="149"/>
        <end position="198"/>
    </location>
</feature>
<feature type="domain" description="Peptidoglycan binding-like" evidence="2">
    <location>
        <begin position="506"/>
        <end position="541"/>
    </location>
</feature>
<evidence type="ECO:0000259" key="2">
    <source>
        <dbReference type="Pfam" id="PF01471"/>
    </source>
</evidence>
<accession>A0A2U2RHD5</accession>
<dbReference type="Proteomes" id="UP000245590">
    <property type="component" value="Unassembled WGS sequence"/>
</dbReference>
<dbReference type="GO" id="GO:0008233">
    <property type="term" value="F:peptidase activity"/>
    <property type="evidence" value="ECO:0007669"/>
    <property type="project" value="InterPro"/>
</dbReference>
<dbReference type="InterPro" id="IPR002477">
    <property type="entry name" value="Peptidoglycan-bd-like"/>
</dbReference>
<dbReference type="InterPro" id="IPR002502">
    <property type="entry name" value="Amidase_domain"/>
</dbReference>
<dbReference type="InterPro" id="IPR036366">
    <property type="entry name" value="PGBDSf"/>
</dbReference>
<dbReference type="GO" id="GO:0008745">
    <property type="term" value="F:N-acetylmuramoyl-L-alanine amidase activity"/>
    <property type="evidence" value="ECO:0007669"/>
    <property type="project" value="InterPro"/>
</dbReference>
<protein>
    <submittedName>
        <fullName evidence="5">Uncharacterized protein</fullName>
    </submittedName>
</protein>
<dbReference type="InterPro" id="IPR009045">
    <property type="entry name" value="Zn_M74/Hedgehog-like"/>
</dbReference>
<name>A0A2U2RHD5_9MICO</name>